<proteinExistence type="predicted"/>
<accession>A0A0F9GQX1</accession>
<comment type="caution">
    <text evidence="1">The sequence shown here is derived from an EMBL/GenBank/DDBJ whole genome shotgun (WGS) entry which is preliminary data.</text>
</comment>
<evidence type="ECO:0000313" key="1">
    <source>
        <dbReference type="EMBL" id="KKM01214.1"/>
    </source>
</evidence>
<sequence length="106" mass="11998">MAIGHSDNVRVLVNPDGTIHITTKPRGTKDDDRYDISSHVASVHIDMVRHDVIVAQLVVYPSMVDIFGVTTISEMKTLELAKAEHENRLVNIDHEMKKLPDRKEIE</sequence>
<dbReference type="AlphaFoldDB" id="A0A0F9GQX1"/>
<reference evidence="1" key="1">
    <citation type="journal article" date="2015" name="Nature">
        <title>Complex archaea that bridge the gap between prokaryotes and eukaryotes.</title>
        <authorList>
            <person name="Spang A."/>
            <person name="Saw J.H."/>
            <person name="Jorgensen S.L."/>
            <person name="Zaremba-Niedzwiedzka K."/>
            <person name="Martijn J."/>
            <person name="Lind A.E."/>
            <person name="van Eijk R."/>
            <person name="Schleper C."/>
            <person name="Guy L."/>
            <person name="Ettema T.J."/>
        </authorList>
    </citation>
    <scope>NUCLEOTIDE SEQUENCE</scope>
</reference>
<organism evidence="1">
    <name type="scientific">marine sediment metagenome</name>
    <dbReference type="NCBI Taxonomy" id="412755"/>
    <lineage>
        <taxon>unclassified sequences</taxon>
        <taxon>metagenomes</taxon>
        <taxon>ecological metagenomes</taxon>
    </lineage>
</organism>
<name>A0A0F9GQX1_9ZZZZ</name>
<gene>
    <name evidence="1" type="ORF">LCGC14_1796640</name>
</gene>
<dbReference type="EMBL" id="LAZR01017249">
    <property type="protein sequence ID" value="KKM01214.1"/>
    <property type="molecule type" value="Genomic_DNA"/>
</dbReference>
<protein>
    <submittedName>
        <fullName evidence="1">Uncharacterized protein</fullName>
    </submittedName>
</protein>